<evidence type="ECO:0000256" key="2">
    <source>
        <dbReference type="ARBA" id="ARBA00023002"/>
    </source>
</evidence>
<dbReference type="PROSITE" id="PS51257">
    <property type="entry name" value="PROKAR_LIPOPROTEIN"/>
    <property type="match status" value="1"/>
</dbReference>
<dbReference type="PRINTS" id="PR00081">
    <property type="entry name" value="GDHRDH"/>
</dbReference>
<dbReference type="Gene3D" id="3.40.50.720">
    <property type="entry name" value="NAD(P)-binding Rossmann-like Domain"/>
    <property type="match status" value="1"/>
</dbReference>
<dbReference type="FunFam" id="3.40.50.720:FF:000047">
    <property type="entry name" value="NADP-dependent L-serine/L-allo-threonine dehydrogenase"/>
    <property type="match status" value="1"/>
</dbReference>
<dbReference type="Pfam" id="PF00106">
    <property type="entry name" value="adh_short"/>
    <property type="match status" value="1"/>
</dbReference>
<sequence length="254" mass="27614">MVLSLERWVGKVAIVTGASSGCGAAIAERLVVEGLKVVGLARRIEKVEALAKRLSNKRGTLYPFKADITKEEDILAAFAWIKENLGVIHVLINNAGTSKNTTLSDGDTEMWRQILETNVLGLSVATREAVKDMTNNSVAGQIIHISSVLGHYVAHVPKVNMYSASKFAVRALTETLRQELLTSGTKIRVCSISPGPVDTEFIKTEKAAEEFTKLFDAMPKLEAEDVADAVVYVLSTPSHVQVQDIFLRPLGEPV</sequence>
<dbReference type="GO" id="GO:0016616">
    <property type="term" value="F:oxidoreductase activity, acting on the CH-OH group of donors, NAD or NADP as acceptor"/>
    <property type="evidence" value="ECO:0007669"/>
    <property type="project" value="UniProtKB-ARBA"/>
</dbReference>
<accession>A0AAW1HWB9</accession>
<comment type="caution">
    <text evidence="4">The sequence shown here is derived from an EMBL/GenBank/DDBJ whole genome shotgun (WGS) entry which is preliminary data.</text>
</comment>
<keyword evidence="5" id="KW-1185">Reference proteome</keyword>
<dbReference type="PROSITE" id="PS00061">
    <property type="entry name" value="ADH_SHORT"/>
    <property type="match status" value="1"/>
</dbReference>
<organism evidence="4 5">
    <name type="scientific">Popillia japonica</name>
    <name type="common">Japanese beetle</name>
    <dbReference type="NCBI Taxonomy" id="7064"/>
    <lineage>
        <taxon>Eukaryota</taxon>
        <taxon>Metazoa</taxon>
        <taxon>Ecdysozoa</taxon>
        <taxon>Arthropoda</taxon>
        <taxon>Hexapoda</taxon>
        <taxon>Insecta</taxon>
        <taxon>Pterygota</taxon>
        <taxon>Neoptera</taxon>
        <taxon>Endopterygota</taxon>
        <taxon>Coleoptera</taxon>
        <taxon>Polyphaga</taxon>
        <taxon>Scarabaeiformia</taxon>
        <taxon>Scarabaeidae</taxon>
        <taxon>Rutelinae</taxon>
        <taxon>Popillia</taxon>
    </lineage>
</organism>
<dbReference type="InterPro" id="IPR036291">
    <property type="entry name" value="NAD(P)-bd_dom_sf"/>
</dbReference>
<keyword evidence="2" id="KW-0560">Oxidoreductase</keyword>
<evidence type="ECO:0000256" key="1">
    <source>
        <dbReference type="ARBA" id="ARBA00006484"/>
    </source>
</evidence>
<evidence type="ECO:0000313" key="4">
    <source>
        <dbReference type="EMBL" id="KAK9681029.1"/>
    </source>
</evidence>
<dbReference type="InterPro" id="IPR002347">
    <property type="entry name" value="SDR_fam"/>
</dbReference>
<dbReference type="AlphaFoldDB" id="A0AAW1HWB9"/>
<reference evidence="4 5" key="1">
    <citation type="journal article" date="2024" name="BMC Genomics">
        <title>De novo assembly and annotation of Popillia japonica's genome with initial clues to its potential as an invasive pest.</title>
        <authorList>
            <person name="Cucini C."/>
            <person name="Boschi S."/>
            <person name="Funari R."/>
            <person name="Cardaioli E."/>
            <person name="Iannotti N."/>
            <person name="Marturano G."/>
            <person name="Paoli F."/>
            <person name="Bruttini M."/>
            <person name="Carapelli A."/>
            <person name="Frati F."/>
            <person name="Nardi F."/>
        </authorList>
    </citation>
    <scope>NUCLEOTIDE SEQUENCE [LARGE SCALE GENOMIC DNA]</scope>
    <source>
        <strain evidence="4">DMR45628</strain>
    </source>
</reference>
<gene>
    <name evidence="4" type="ORF">QE152_g38636</name>
</gene>
<dbReference type="PANTHER" id="PTHR43115:SF4">
    <property type="entry name" value="DEHYDROGENASE_REDUCTASE SDR FAMILY MEMBER 11"/>
    <property type="match status" value="1"/>
</dbReference>
<name>A0AAW1HWB9_POPJA</name>
<proteinExistence type="inferred from homology"/>
<dbReference type="InterPro" id="IPR020904">
    <property type="entry name" value="Sc_DH/Rdtase_CS"/>
</dbReference>
<comment type="similarity">
    <text evidence="1 3">Belongs to the short-chain dehydrogenases/reductases (SDR) family.</text>
</comment>
<dbReference type="Proteomes" id="UP001458880">
    <property type="component" value="Unassembled WGS sequence"/>
</dbReference>
<dbReference type="SUPFAM" id="SSF51735">
    <property type="entry name" value="NAD(P)-binding Rossmann-fold domains"/>
    <property type="match status" value="1"/>
</dbReference>
<dbReference type="PANTHER" id="PTHR43115">
    <property type="entry name" value="DEHYDROGENASE/REDUCTASE SDR FAMILY MEMBER 11"/>
    <property type="match status" value="1"/>
</dbReference>
<dbReference type="EMBL" id="JASPKY010000853">
    <property type="protein sequence ID" value="KAK9681029.1"/>
    <property type="molecule type" value="Genomic_DNA"/>
</dbReference>
<evidence type="ECO:0000313" key="5">
    <source>
        <dbReference type="Proteomes" id="UP001458880"/>
    </source>
</evidence>
<evidence type="ECO:0000256" key="3">
    <source>
        <dbReference type="RuleBase" id="RU000363"/>
    </source>
</evidence>
<protein>
    <submittedName>
        <fullName evidence="4">Short chain dehydrogenase</fullName>
    </submittedName>
</protein>
<dbReference type="PRINTS" id="PR00080">
    <property type="entry name" value="SDRFAMILY"/>
</dbReference>